<dbReference type="Proteomes" id="UP000232693">
    <property type="component" value="Chromosome"/>
</dbReference>
<sequence length="255" mass="29856">MYKQSLIKLAIISFLAYLLYPLTAFAAEEKPPALVSMWVMDVKSGSEKEFEEAFKAHIKVRQKAGDTRSWQVYTPHTGSDFNRYIIRYCCFKWADQDDYAKWANDSKVMANWDKGAGKYVERYAHHYSWVDMENSHWKDDETYRYVGVRSYHIIPGSDISSSVKEISDLAKAIEWDRSWGWTYNVTGSNELQVAFPFKNFADMQPPEPSFGELAEKHLGSEEKVDEIFDRFSKKYSDTHYSIYRHHPELSMSNKE</sequence>
<dbReference type="EMBL" id="CP025120">
    <property type="protein sequence ID" value="AUD79788.1"/>
    <property type="molecule type" value="Genomic_DNA"/>
</dbReference>
<dbReference type="SUPFAM" id="SSF54909">
    <property type="entry name" value="Dimeric alpha+beta barrel"/>
    <property type="match status" value="1"/>
</dbReference>
<dbReference type="Gene3D" id="3.30.70.100">
    <property type="match status" value="1"/>
</dbReference>
<organism evidence="1 2">
    <name type="scientific">Kangiella profundi</name>
    <dbReference type="NCBI Taxonomy" id="1561924"/>
    <lineage>
        <taxon>Bacteria</taxon>
        <taxon>Pseudomonadati</taxon>
        <taxon>Pseudomonadota</taxon>
        <taxon>Gammaproteobacteria</taxon>
        <taxon>Kangiellales</taxon>
        <taxon>Kangiellaceae</taxon>
        <taxon>Kangiella</taxon>
    </lineage>
</organism>
<dbReference type="InterPro" id="IPR011008">
    <property type="entry name" value="Dimeric_a/b-barrel"/>
</dbReference>
<dbReference type="RefSeq" id="WP_106647583.1">
    <property type="nucleotide sequence ID" value="NZ_BMGO01000001.1"/>
</dbReference>
<dbReference type="OrthoDB" id="1122871at2"/>
<accession>A0A2K9B4F3</accession>
<proteinExistence type="predicted"/>
<dbReference type="KEGG" id="kpd:CW740_11240"/>
<keyword evidence="2" id="KW-1185">Reference proteome</keyword>
<dbReference type="AlphaFoldDB" id="A0A2K9B4F3"/>
<evidence type="ECO:0000313" key="1">
    <source>
        <dbReference type="EMBL" id="AUD79788.1"/>
    </source>
</evidence>
<gene>
    <name evidence="1" type="ORF">CW740_11240</name>
</gene>
<name>A0A2K9B4F3_9GAMM</name>
<reference evidence="1 2" key="1">
    <citation type="submission" date="2017-12" db="EMBL/GenBank/DDBJ databases">
        <title>Kangiella profundi FT102 completed genome.</title>
        <authorList>
            <person name="Xu J."/>
            <person name="Wang J."/>
            <person name="Lu Y."/>
        </authorList>
    </citation>
    <scope>NUCLEOTIDE SEQUENCE [LARGE SCALE GENOMIC DNA]</scope>
    <source>
        <strain evidence="1 2">FT102</strain>
    </source>
</reference>
<protein>
    <submittedName>
        <fullName evidence="1">Uncharacterized protein</fullName>
    </submittedName>
</protein>
<evidence type="ECO:0000313" key="2">
    <source>
        <dbReference type="Proteomes" id="UP000232693"/>
    </source>
</evidence>